<sequence length="70" mass="7925">MRAGWLAGWLAGWRAGWRAGGISLNNENGLVQALPTTHLQSIHAEQNGRAFKMKVLTWNKRLHVTRVYEV</sequence>
<organism evidence="2 3">
    <name type="scientific">Dreissena polymorpha</name>
    <name type="common">Zebra mussel</name>
    <name type="synonym">Mytilus polymorpha</name>
    <dbReference type="NCBI Taxonomy" id="45954"/>
    <lineage>
        <taxon>Eukaryota</taxon>
        <taxon>Metazoa</taxon>
        <taxon>Spiralia</taxon>
        <taxon>Lophotrochozoa</taxon>
        <taxon>Mollusca</taxon>
        <taxon>Bivalvia</taxon>
        <taxon>Autobranchia</taxon>
        <taxon>Heteroconchia</taxon>
        <taxon>Euheterodonta</taxon>
        <taxon>Imparidentia</taxon>
        <taxon>Neoheterodontei</taxon>
        <taxon>Myida</taxon>
        <taxon>Dreissenoidea</taxon>
        <taxon>Dreissenidae</taxon>
        <taxon>Dreissena</taxon>
    </lineage>
</organism>
<evidence type="ECO:0000313" key="3">
    <source>
        <dbReference type="Proteomes" id="UP000828390"/>
    </source>
</evidence>
<protein>
    <submittedName>
        <fullName evidence="2">Uncharacterized protein</fullName>
    </submittedName>
</protein>
<reference evidence="2" key="2">
    <citation type="submission" date="2020-11" db="EMBL/GenBank/DDBJ databases">
        <authorList>
            <person name="McCartney M.A."/>
            <person name="Auch B."/>
            <person name="Kono T."/>
            <person name="Mallez S."/>
            <person name="Becker A."/>
            <person name="Gohl D.M."/>
            <person name="Silverstein K.A.T."/>
            <person name="Koren S."/>
            <person name="Bechman K.B."/>
            <person name="Herman A."/>
            <person name="Abrahante J.E."/>
            <person name="Garbe J."/>
        </authorList>
    </citation>
    <scope>NUCLEOTIDE SEQUENCE</scope>
    <source>
        <strain evidence="2">Duluth1</strain>
        <tissue evidence="2">Whole animal</tissue>
    </source>
</reference>
<feature type="signal peptide" evidence="1">
    <location>
        <begin position="1"/>
        <end position="19"/>
    </location>
</feature>
<feature type="chain" id="PRO_5039550818" evidence="1">
    <location>
        <begin position="20"/>
        <end position="70"/>
    </location>
</feature>
<gene>
    <name evidence="2" type="ORF">DPMN_127847</name>
</gene>
<comment type="caution">
    <text evidence="2">The sequence shown here is derived from an EMBL/GenBank/DDBJ whole genome shotgun (WGS) entry which is preliminary data.</text>
</comment>
<dbReference type="Proteomes" id="UP000828390">
    <property type="component" value="Unassembled WGS sequence"/>
</dbReference>
<accession>A0A9D4H1X6</accession>
<keyword evidence="3" id="KW-1185">Reference proteome</keyword>
<dbReference type="AlphaFoldDB" id="A0A9D4H1X6"/>
<evidence type="ECO:0000313" key="2">
    <source>
        <dbReference type="EMBL" id="KAH3825960.1"/>
    </source>
</evidence>
<proteinExistence type="predicted"/>
<dbReference type="EMBL" id="JAIWYP010000005">
    <property type="protein sequence ID" value="KAH3825960.1"/>
    <property type="molecule type" value="Genomic_DNA"/>
</dbReference>
<reference evidence="2" key="1">
    <citation type="journal article" date="2019" name="bioRxiv">
        <title>The Genome of the Zebra Mussel, Dreissena polymorpha: A Resource for Invasive Species Research.</title>
        <authorList>
            <person name="McCartney M.A."/>
            <person name="Auch B."/>
            <person name="Kono T."/>
            <person name="Mallez S."/>
            <person name="Zhang Y."/>
            <person name="Obille A."/>
            <person name="Becker A."/>
            <person name="Abrahante J.E."/>
            <person name="Garbe J."/>
            <person name="Badalamenti J.P."/>
            <person name="Herman A."/>
            <person name="Mangelson H."/>
            <person name="Liachko I."/>
            <person name="Sullivan S."/>
            <person name="Sone E.D."/>
            <person name="Koren S."/>
            <person name="Silverstein K.A.T."/>
            <person name="Beckman K.B."/>
            <person name="Gohl D.M."/>
        </authorList>
    </citation>
    <scope>NUCLEOTIDE SEQUENCE</scope>
    <source>
        <strain evidence="2">Duluth1</strain>
        <tissue evidence="2">Whole animal</tissue>
    </source>
</reference>
<name>A0A9D4H1X6_DREPO</name>
<evidence type="ECO:0000256" key="1">
    <source>
        <dbReference type="SAM" id="SignalP"/>
    </source>
</evidence>
<keyword evidence="1" id="KW-0732">Signal</keyword>